<dbReference type="AlphaFoldDB" id="A0A1H8AQL1"/>
<reference evidence="2" key="1">
    <citation type="submission" date="2016-10" db="EMBL/GenBank/DDBJ databases">
        <authorList>
            <person name="Varghese N."/>
            <person name="Submissions S."/>
        </authorList>
    </citation>
    <scope>NUCLEOTIDE SEQUENCE [LARGE SCALE GENOMIC DNA]</scope>
    <source>
        <strain evidence="2">DSM 26893</strain>
    </source>
</reference>
<dbReference type="RefSeq" id="WP_175481627.1">
    <property type="nucleotide sequence ID" value="NZ_FOCM01000001.1"/>
</dbReference>
<protein>
    <recommendedName>
        <fullName evidence="3">DUF2125 domain-containing protein</fullName>
    </recommendedName>
</protein>
<sequence>MGKLVILVLAAALVWSGYWFWGARTTERAITEQLNTMRAAGWQIDVRSRATRGFPNRFDTTFDEVQVTTPGGLTLVAPFFQLLALSYRPNQVIAALPPQIGLESVLGTAIITNDKARASMTVQPSPRLPLDHSSLVVDGLAVESAGRTLRIGQLRFATRLPEGAPDPSHQNIGLAVENVVLPDTLMEQLGAAGLGAIEALRLDATIELDAPLDRSALETPPAPQRIELHDLSLDWGDVTVEADGAVDVNAANQPEGELLLTVNDWRDALRVAVALGLVPEAQRSAVQQGLTLLSGLSGSGELSLPLVFDAGRMSLGPIPLGPAPVITFGG</sequence>
<proteinExistence type="predicted"/>
<name>A0A1H8AQL1_9RHOB</name>
<evidence type="ECO:0008006" key="3">
    <source>
        <dbReference type="Google" id="ProtNLM"/>
    </source>
</evidence>
<dbReference type="InterPro" id="IPR018666">
    <property type="entry name" value="DUF2125"/>
</dbReference>
<evidence type="ECO:0000313" key="1">
    <source>
        <dbReference type="EMBL" id="SEM73021.1"/>
    </source>
</evidence>
<dbReference type="Pfam" id="PF09898">
    <property type="entry name" value="DUF2125"/>
    <property type="match status" value="1"/>
</dbReference>
<dbReference type="EMBL" id="FOCM01000001">
    <property type="protein sequence ID" value="SEM73021.1"/>
    <property type="molecule type" value="Genomic_DNA"/>
</dbReference>
<gene>
    <name evidence="1" type="ORF">SAMN04488011_101267</name>
</gene>
<keyword evidence="2" id="KW-1185">Reference proteome</keyword>
<dbReference type="Proteomes" id="UP000199372">
    <property type="component" value="Unassembled WGS sequence"/>
</dbReference>
<evidence type="ECO:0000313" key="2">
    <source>
        <dbReference type="Proteomes" id="UP000199372"/>
    </source>
</evidence>
<accession>A0A1H8AQL1</accession>
<organism evidence="1 2">
    <name type="scientific">Palleronia pelagia</name>
    <dbReference type="NCBI Taxonomy" id="387096"/>
    <lineage>
        <taxon>Bacteria</taxon>
        <taxon>Pseudomonadati</taxon>
        <taxon>Pseudomonadota</taxon>
        <taxon>Alphaproteobacteria</taxon>
        <taxon>Rhodobacterales</taxon>
        <taxon>Roseobacteraceae</taxon>
        <taxon>Palleronia</taxon>
    </lineage>
</organism>